<dbReference type="STRING" id="3075.A0A087SPG5"/>
<dbReference type="Proteomes" id="UP000028924">
    <property type="component" value="Unassembled WGS sequence"/>
</dbReference>
<feature type="region of interest" description="Disordered" evidence="1">
    <location>
        <begin position="510"/>
        <end position="534"/>
    </location>
</feature>
<feature type="compositionally biased region" description="Gly residues" evidence="1">
    <location>
        <begin position="302"/>
        <end position="316"/>
    </location>
</feature>
<dbReference type="EMBL" id="KL662153">
    <property type="protein sequence ID" value="KFM27619.1"/>
    <property type="molecule type" value="Genomic_DNA"/>
</dbReference>
<dbReference type="eggNOG" id="ENOG502SAIF">
    <property type="taxonomic scope" value="Eukaryota"/>
</dbReference>
<evidence type="ECO:0000313" key="3">
    <source>
        <dbReference type="Proteomes" id="UP000028924"/>
    </source>
</evidence>
<name>A0A087SPG5_AUXPR</name>
<evidence type="ECO:0000256" key="1">
    <source>
        <dbReference type="SAM" id="MobiDB-lite"/>
    </source>
</evidence>
<proteinExistence type="predicted"/>
<dbReference type="KEGG" id="apro:F751_6600"/>
<evidence type="ECO:0000313" key="2">
    <source>
        <dbReference type="EMBL" id="KFM27619.1"/>
    </source>
</evidence>
<accession>A0A087SPG5</accession>
<feature type="region of interest" description="Disordered" evidence="1">
    <location>
        <begin position="298"/>
        <end position="326"/>
    </location>
</feature>
<dbReference type="AlphaFoldDB" id="A0A087SPG5"/>
<keyword evidence="3" id="KW-1185">Reference proteome</keyword>
<dbReference type="InterPro" id="IPR011990">
    <property type="entry name" value="TPR-like_helical_dom_sf"/>
</dbReference>
<reference evidence="2 3" key="1">
    <citation type="journal article" date="2014" name="BMC Genomics">
        <title>Oil accumulation mechanisms of the oleaginous microalga Chlorella protothecoides revealed through its genome, transcriptomes, and proteomes.</title>
        <authorList>
            <person name="Gao C."/>
            <person name="Wang Y."/>
            <person name="Shen Y."/>
            <person name="Yan D."/>
            <person name="He X."/>
            <person name="Dai J."/>
            <person name="Wu Q."/>
        </authorList>
    </citation>
    <scope>NUCLEOTIDE SEQUENCE [LARGE SCALE GENOMIC DNA]</scope>
    <source>
        <strain evidence="2 3">0710</strain>
    </source>
</reference>
<dbReference type="GeneID" id="23617991"/>
<gene>
    <name evidence="2" type="ORF">F751_6600</name>
</gene>
<organism evidence="2 3">
    <name type="scientific">Auxenochlorella protothecoides</name>
    <name type="common">Green microalga</name>
    <name type="synonym">Chlorella protothecoides</name>
    <dbReference type="NCBI Taxonomy" id="3075"/>
    <lineage>
        <taxon>Eukaryota</taxon>
        <taxon>Viridiplantae</taxon>
        <taxon>Chlorophyta</taxon>
        <taxon>core chlorophytes</taxon>
        <taxon>Trebouxiophyceae</taxon>
        <taxon>Chlorellales</taxon>
        <taxon>Chlorellaceae</taxon>
        <taxon>Auxenochlorella</taxon>
    </lineage>
</organism>
<sequence length="534" mass="55681">MEVESAKRLLGNATTSLAAANRALTALASPETRDRPSSAALLARAFHRKAAALGALGDSVEAVRVYRSGLAACGGAAPALAAALRLTLENLPASWHAAYWCGRIEAGQGPAPFSSRDGRRLAGIPPDARLAPGELRAALERVLATRRDVADEAADLLCQTWSRGRKQPGRAELSYLRGAAYLEAGDAGQALRDARCAIVFGPRAGPAAEERTPEADAGDAGEEGWGAASPWLTAARSSLWPAALGLLGAAYEATGDNVRALLLACLAAEGAGGHEREGSDEGAGGACPEVPAVVGSSAKGAVCGGPEEGQDGGGLESGQQEESVHEAARRRLLRRVPEECVAAVRARGSAGLLALLSAAHTQAKPEVLRRRPKYYYYYEWMKKRILEQARPLGSRRGEGSRYPALPEPVMDKLLTLDANELDLVLQYPQATRQMVDNLLGVLETRGSAALETYRVPLLSWEEVKALKGPGTVGLALGSSADAPPTPPKLHGRAAAQPLAVEAGEGGAALASEMPGDEWSPPAVGTGAPFFEELD</sequence>
<dbReference type="OrthoDB" id="629492at2759"/>
<dbReference type="SUPFAM" id="SSF48452">
    <property type="entry name" value="TPR-like"/>
    <property type="match status" value="1"/>
</dbReference>
<dbReference type="RefSeq" id="XP_011400603.1">
    <property type="nucleotide sequence ID" value="XM_011402301.1"/>
</dbReference>
<protein>
    <submittedName>
        <fullName evidence="2">Uncharacterized protein</fullName>
    </submittedName>
</protein>
<dbReference type="Gene3D" id="1.25.40.10">
    <property type="entry name" value="Tetratricopeptide repeat domain"/>
    <property type="match status" value="1"/>
</dbReference>